<feature type="signal peptide" evidence="1">
    <location>
        <begin position="1"/>
        <end position="47"/>
    </location>
</feature>
<protein>
    <recommendedName>
        <fullName evidence="4">Cytochrome C Planctomycete-type domain-containing protein</fullName>
    </recommendedName>
</protein>
<accession>A0A938BP52</accession>
<feature type="chain" id="PRO_5036774878" description="Cytochrome C Planctomycete-type domain-containing protein" evidence="1">
    <location>
        <begin position="48"/>
        <end position="161"/>
    </location>
</feature>
<evidence type="ECO:0000256" key="1">
    <source>
        <dbReference type="SAM" id="SignalP"/>
    </source>
</evidence>
<comment type="caution">
    <text evidence="2">The sequence shown here is derived from an EMBL/GenBank/DDBJ whole genome shotgun (WGS) entry which is preliminary data.</text>
</comment>
<evidence type="ECO:0000313" key="2">
    <source>
        <dbReference type="EMBL" id="MBM3275809.1"/>
    </source>
</evidence>
<keyword evidence="1" id="KW-0732">Signal</keyword>
<reference evidence="2 3" key="1">
    <citation type="submission" date="2019-03" db="EMBL/GenBank/DDBJ databases">
        <title>Lake Tanganyika Metagenome-Assembled Genomes (MAGs).</title>
        <authorList>
            <person name="Tran P."/>
        </authorList>
    </citation>
    <scope>NUCLEOTIDE SEQUENCE [LARGE SCALE GENOMIC DNA]</scope>
    <source>
        <strain evidence="2">K_DeepCast_65m_m2_236</strain>
    </source>
</reference>
<evidence type="ECO:0000313" key="3">
    <source>
        <dbReference type="Proteomes" id="UP000703893"/>
    </source>
</evidence>
<dbReference type="AlphaFoldDB" id="A0A938BP52"/>
<proteinExistence type="predicted"/>
<organism evidence="2 3">
    <name type="scientific">Candidatus Tanganyikabacteria bacterium</name>
    <dbReference type="NCBI Taxonomy" id="2961651"/>
    <lineage>
        <taxon>Bacteria</taxon>
        <taxon>Bacillati</taxon>
        <taxon>Candidatus Sericytochromatia</taxon>
        <taxon>Candidatus Tanganyikabacteria</taxon>
    </lineage>
</organism>
<dbReference type="EMBL" id="VGJX01000730">
    <property type="protein sequence ID" value="MBM3275809.1"/>
    <property type="molecule type" value="Genomic_DNA"/>
</dbReference>
<evidence type="ECO:0008006" key="4">
    <source>
        <dbReference type="Google" id="ProtNLM"/>
    </source>
</evidence>
<dbReference type="Proteomes" id="UP000703893">
    <property type="component" value="Unassembled WGS sequence"/>
</dbReference>
<name>A0A938BP52_9BACT</name>
<gene>
    <name evidence="2" type="ORF">FJZ00_11690</name>
</gene>
<sequence>MYTLGMMRPQTPLASLTAWASSTAWSPLAAVASLAALASLTGCPAPAVTYAPSFGSIQTAIFNVSCSTRSCHGSPSFKAGLNLEEGSAYDDLVGVVPETVSARNRGMKLVDPGNPDNSFLVLKLAGPLQPDDGGLMPQRNAALPAQAVAAIREWIKQGALK</sequence>